<reference evidence="2 4" key="4">
    <citation type="submission" date="2019-04" db="EMBL/GenBank/DDBJ databases">
        <title>A reverse ecology approach based on a biological definition of microbial populations.</title>
        <authorList>
            <person name="Arevalo P."/>
            <person name="Vaninsberghe D."/>
            <person name="Elsherbini J."/>
            <person name="Gore J."/>
            <person name="Polz M."/>
        </authorList>
    </citation>
    <scope>NUCLEOTIDE SEQUENCE [LARGE SCALE GENOMIC DNA]</scope>
    <source>
        <strain evidence="2 4">10N.222.45.A8</strain>
    </source>
</reference>
<organism evidence="1 3">
    <name type="scientific">Vibrio tasmaniensis</name>
    <dbReference type="NCBI Taxonomy" id="212663"/>
    <lineage>
        <taxon>Bacteria</taxon>
        <taxon>Pseudomonadati</taxon>
        <taxon>Pseudomonadota</taxon>
        <taxon>Gammaproteobacteria</taxon>
        <taxon>Vibrionales</taxon>
        <taxon>Vibrionaceae</taxon>
        <taxon>Vibrio</taxon>
    </lineage>
</organism>
<dbReference type="EMBL" id="MDBP01000014">
    <property type="protein sequence ID" value="PMP17800.1"/>
    <property type="molecule type" value="Genomic_DNA"/>
</dbReference>
<dbReference type="EMBL" id="SYVV01000037">
    <property type="protein sequence ID" value="TKG29005.1"/>
    <property type="molecule type" value="Genomic_DNA"/>
</dbReference>
<dbReference type="RefSeq" id="WP_102257447.1">
    <property type="nucleotide sequence ID" value="NZ_MDBG01000173.1"/>
</dbReference>
<protein>
    <recommendedName>
        <fullName evidence="5">Type IV secretion protein DotN</fullName>
    </recommendedName>
</protein>
<reference evidence="1" key="2">
    <citation type="submission" date="2016-07" db="EMBL/GenBank/DDBJ databases">
        <authorList>
            <person name="Wan K."/>
            <person name="Booth B."/>
            <person name="Spirohn K."/>
            <person name="Hao T."/>
            <person name="Hu Y."/>
            <person name="Calderwood M."/>
            <person name="Hill D."/>
            <person name="Mohr S."/>
            <person name="Vidal M."/>
            <person name="Celniker S."/>
            <person name="Perrimon N."/>
        </authorList>
    </citation>
    <scope>NUCLEOTIDE SEQUENCE</scope>
    <source>
        <strain evidence="1">10N.222.48.A2</strain>
    </source>
</reference>
<name>A0A2N7NND5_9VIBR</name>
<evidence type="ECO:0000313" key="4">
    <source>
        <dbReference type="Proteomes" id="UP000308018"/>
    </source>
</evidence>
<evidence type="ECO:0000313" key="3">
    <source>
        <dbReference type="Proteomes" id="UP000235579"/>
    </source>
</evidence>
<dbReference type="Proteomes" id="UP000235579">
    <property type="component" value="Unassembled WGS sequence"/>
</dbReference>
<comment type="caution">
    <text evidence="1">The sequence shown here is derived from an EMBL/GenBank/DDBJ whole genome shotgun (WGS) entry which is preliminary data.</text>
</comment>
<gene>
    <name evidence="1" type="ORF">BCS92_05175</name>
    <name evidence="2" type="ORF">FC057_20175</name>
</gene>
<accession>A0A2N7NND5</accession>
<reference evidence="3" key="1">
    <citation type="submission" date="2016-07" db="EMBL/GenBank/DDBJ databases">
        <title>Nontailed viruses are major unrecognized killers of bacteria in the ocean.</title>
        <authorList>
            <person name="Kauffman K."/>
            <person name="Hussain F."/>
            <person name="Yang J."/>
            <person name="Arevalo P."/>
            <person name="Brown J."/>
            <person name="Cutler M."/>
            <person name="Kelly L."/>
            <person name="Polz M.F."/>
        </authorList>
    </citation>
    <scope>NUCLEOTIDE SEQUENCE [LARGE SCALE GENOMIC DNA]</scope>
    <source>
        <strain evidence="3">10N.222.48.A2</strain>
    </source>
</reference>
<dbReference type="AlphaFoldDB" id="A0A2N7NND5"/>
<evidence type="ECO:0008006" key="5">
    <source>
        <dbReference type="Google" id="ProtNLM"/>
    </source>
</evidence>
<reference evidence="1" key="3">
    <citation type="journal article" date="2018" name="Nature">
        <title>A major lineage of non-tailed dsDNA viruses as unrecognized killers of marine bacteria.</title>
        <authorList>
            <person name="Kauffman K.M."/>
            <person name="Hussain F.A."/>
            <person name="Yang J."/>
            <person name="Arevalo P."/>
            <person name="Brown J.M."/>
            <person name="Chang W.K."/>
            <person name="VanInsberghe D."/>
            <person name="Elsherbini J."/>
            <person name="Sharma R.S."/>
            <person name="Cutler M.B."/>
            <person name="Kelly L."/>
            <person name="Polz M.F."/>
        </authorList>
    </citation>
    <scope>NUCLEOTIDE SEQUENCE</scope>
    <source>
        <strain evidence="1">10N.222.48.A2</strain>
    </source>
</reference>
<proteinExistence type="predicted"/>
<dbReference type="Proteomes" id="UP000308018">
    <property type="component" value="Unassembled WGS sequence"/>
</dbReference>
<evidence type="ECO:0000313" key="2">
    <source>
        <dbReference type="EMBL" id="TKG29005.1"/>
    </source>
</evidence>
<sequence length="238" mass="27710">MKPLAINRTECVDRLLEQENPLFLSLAKKVLARDNKKCFLCDFSASKMQQVVTKNGCYKDSDFTLDNMVTVCPFCFLGQRLGHAALFDNKITFVYLPEISQPDLNNLQRLMHYYQSHPDIPMIHKKETDMTEQEQGLIDFSTHVEAFLGELEQRVSMVTNAYRHANLHDQKTLVTMLFEMPEDAYEKRMKFFEPIRYLVDTELADELNKIYSKENFVSLNGHVEMLYSRCLNLSSLKA</sequence>
<evidence type="ECO:0000313" key="1">
    <source>
        <dbReference type="EMBL" id="PMP17800.1"/>
    </source>
</evidence>